<dbReference type="InterPro" id="IPR022678">
    <property type="entry name" value="NMT_CS"/>
</dbReference>
<dbReference type="InterPro" id="IPR022677">
    <property type="entry name" value="NMT_C"/>
</dbReference>
<dbReference type="GO" id="GO:0005737">
    <property type="term" value="C:cytoplasm"/>
    <property type="evidence" value="ECO:0007669"/>
    <property type="project" value="TreeGrafter"/>
</dbReference>
<comment type="similarity">
    <text evidence="1 6">Belongs to the NMT family.</text>
</comment>
<dbReference type="InterPro" id="IPR016181">
    <property type="entry name" value="Acyl_CoA_acyltransferase"/>
</dbReference>
<dbReference type="PANTHER" id="PTHR11377">
    <property type="entry name" value="N-MYRISTOYL TRANSFERASE"/>
    <property type="match status" value="1"/>
</dbReference>
<reference evidence="9" key="1">
    <citation type="submission" date="2021-01" db="EMBL/GenBank/DDBJ databases">
        <authorList>
            <person name="Corre E."/>
            <person name="Pelletier E."/>
            <person name="Niang G."/>
            <person name="Scheremetjew M."/>
            <person name="Finn R."/>
            <person name="Kale V."/>
            <person name="Holt S."/>
            <person name="Cochrane G."/>
            <person name="Meng A."/>
            <person name="Brown T."/>
            <person name="Cohen L."/>
        </authorList>
    </citation>
    <scope>NUCLEOTIDE SEQUENCE</scope>
    <source>
        <strain evidence="9">CCCM811</strain>
    </source>
</reference>
<dbReference type="EC" id="2.3.1.97" evidence="2 5"/>
<evidence type="ECO:0000256" key="6">
    <source>
        <dbReference type="RuleBase" id="RU004178"/>
    </source>
</evidence>
<dbReference type="Pfam" id="PF02799">
    <property type="entry name" value="NMT_C"/>
    <property type="match status" value="1"/>
</dbReference>
<evidence type="ECO:0000256" key="5">
    <source>
        <dbReference type="RuleBase" id="RU000586"/>
    </source>
</evidence>
<organism evidence="9">
    <name type="scientific">Lotharella globosa</name>
    <dbReference type="NCBI Taxonomy" id="91324"/>
    <lineage>
        <taxon>Eukaryota</taxon>
        <taxon>Sar</taxon>
        <taxon>Rhizaria</taxon>
        <taxon>Cercozoa</taxon>
        <taxon>Chlorarachniophyceae</taxon>
        <taxon>Lotharella</taxon>
    </lineage>
</organism>
<keyword evidence="3 5" id="KW-0808">Transferase</keyword>
<dbReference type="FunFam" id="3.40.630.170:FF:000003">
    <property type="entry name" value="Glycylpeptide N-tetradecanoyltransferase"/>
    <property type="match status" value="1"/>
</dbReference>
<evidence type="ECO:0000256" key="3">
    <source>
        <dbReference type="ARBA" id="ARBA00022679"/>
    </source>
</evidence>
<dbReference type="PROSITE" id="PS00975">
    <property type="entry name" value="NMT_1"/>
    <property type="match status" value="1"/>
</dbReference>
<feature type="domain" description="Glycylpeptide N-tetradecanoyltransferase C-terminal" evidence="8">
    <location>
        <begin position="220"/>
        <end position="402"/>
    </location>
</feature>
<dbReference type="PIRSF" id="PIRSF015892">
    <property type="entry name" value="N-myristl_transf"/>
    <property type="match status" value="1"/>
</dbReference>
<dbReference type="InterPro" id="IPR000903">
    <property type="entry name" value="NMT"/>
</dbReference>
<dbReference type="EMBL" id="HBIV01043081">
    <property type="protein sequence ID" value="CAE0678465.1"/>
    <property type="molecule type" value="Transcribed_RNA"/>
</dbReference>
<dbReference type="Gene3D" id="3.40.630.170">
    <property type="match status" value="1"/>
</dbReference>
<dbReference type="SUPFAM" id="SSF55729">
    <property type="entry name" value="Acyl-CoA N-acyltransferases (Nat)"/>
    <property type="match status" value="2"/>
</dbReference>
<sequence length="410" mass="47488">MSEQTKLNLAKALYSMSMSSEKEGKANHKFWNTQPVPQAEREPDKHGEIETKKVEDIRKDPLRLPSGFIWCSVDITDEKQVGEVYKLLSENYVEDDYSTFRFDYSREFLQWALTPPDYIEDFHVGVRGKKNGKLYGFITGIPASVQVYKTEKKMVEINFLCVHKKLRSKRLAPVLIREITRRVNLTDVWQAVYTAGKVLPMPVAHNRYWHRSLNPRKLINIGFSQLQPLMTIGRTVKLYQLPNTPQIPGLRAYNPSTDAKKVHTLLTNFLAKFKLHPKFTVDETAHWFTRREGVVYAYVVEGGNGKITDLISFYSLPSTILNHKKYKTLRAAYGFYNVASEKTGWEKLMNDALILAQKAKFDVFNILDVMENEKFFKELKFARGDGNLQYYIYNWNCPVMKPSDVGLVLM</sequence>
<gene>
    <name evidence="9" type="ORF">LGLO00237_LOCUS30246</name>
    <name evidence="10" type="ORF">LGLO00237_LOCUS30247</name>
</gene>
<feature type="domain" description="Glycylpeptide N-tetradecanoyltransferase N-terminal" evidence="7">
    <location>
        <begin position="50"/>
        <end position="204"/>
    </location>
</feature>
<dbReference type="GO" id="GO:0004379">
    <property type="term" value="F:glycylpeptide N-tetradecanoyltransferase activity"/>
    <property type="evidence" value="ECO:0007669"/>
    <property type="project" value="UniProtKB-EC"/>
</dbReference>
<accession>A0A6V3SM04</accession>
<dbReference type="InterPro" id="IPR022676">
    <property type="entry name" value="NMT_N"/>
</dbReference>
<evidence type="ECO:0000256" key="4">
    <source>
        <dbReference type="ARBA" id="ARBA00023315"/>
    </source>
</evidence>
<evidence type="ECO:0000256" key="1">
    <source>
        <dbReference type="ARBA" id="ARBA00009469"/>
    </source>
</evidence>
<evidence type="ECO:0000259" key="8">
    <source>
        <dbReference type="Pfam" id="PF02799"/>
    </source>
</evidence>
<comment type="catalytic activity">
    <reaction evidence="5">
        <text>N-terminal glycyl-[protein] + tetradecanoyl-CoA = N-tetradecanoylglycyl-[protein] + CoA + H(+)</text>
        <dbReference type="Rhea" id="RHEA:15521"/>
        <dbReference type="Rhea" id="RHEA-COMP:12666"/>
        <dbReference type="Rhea" id="RHEA-COMP:12667"/>
        <dbReference type="ChEBI" id="CHEBI:15378"/>
        <dbReference type="ChEBI" id="CHEBI:57287"/>
        <dbReference type="ChEBI" id="CHEBI:57385"/>
        <dbReference type="ChEBI" id="CHEBI:64723"/>
        <dbReference type="ChEBI" id="CHEBI:133050"/>
        <dbReference type="EC" id="2.3.1.97"/>
    </reaction>
</comment>
<evidence type="ECO:0000313" key="9">
    <source>
        <dbReference type="EMBL" id="CAE0678464.1"/>
    </source>
</evidence>
<dbReference type="EMBL" id="HBIV01043080">
    <property type="protein sequence ID" value="CAE0678464.1"/>
    <property type="molecule type" value="Transcribed_RNA"/>
</dbReference>
<name>A0A6V3SM04_9EUKA</name>
<proteinExistence type="inferred from homology"/>
<evidence type="ECO:0000259" key="7">
    <source>
        <dbReference type="Pfam" id="PF01233"/>
    </source>
</evidence>
<dbReference type="PANTHER" id="PTHR11377:SF5">
    <property type="entry name" value="GLYCYLPEPTIDE N-TETRADECANOYLTRANSFERASE"/>
    <property type="match status" value="1"/>
</dbReference>
<dbReference type="AlphaFoldDB" id="A0A6V3SM04"/>
<dbReference type="Pfam" id="PF01233">
    <property type="entry name" value="NMT"/>
    <property type="match status" value="1"/>
</dbReference>
<evidence type="ECO:0000256" key="2">
    <source>
        <dbReference type="ARBA" id="ARBA00012923"/>
    </source>
</evidence>
<protein>
    <recommendedName>
        <fullName evidence="2 5">Glycylpeptide N-tetradecanoyltransferase</fullName>
        <ecNumber evidence="2 5">2.3.1.97</ecNumber>
    </recommendedName>
</protein>
<evidence type="ECO:0000313" key="10">
    <source>
        <dbReference type="EMBL" id="CAE0678465.1"/>
    </source>
</evidence>
<comment type="function">
    <text evidence="5">Adds a myristoyl group to the N-terminal glycine residue of certain cellular proteins.</text>
</comment>
<keyword evidence="4 5" id="KW-0012">Acyltransferase</keyword>